<feature type="domain" description="C2HC zinc finger plants" evidence="2">
    <location>
        <begin position="249"/>
        <end position="294"/>
    </location>
</feature>
<dbReference type="InterPro" id="IPR056971">
    <property type="entry name" value="Znf-C2HC_3"/>
</dbReference>
<protein>
    <submittedName>
        <fullName evidence="3">Uncharacterized protein</fullName>
    </submittedName>
</protein>
<dbReference type="EMBL" id="CACSLK010004670">
    <property type="protein sequence ID" value="CAA0810083.1"/>
    <property type="molecule type" value="Genomic_DNA"/>
</dbReference>
<dbReference type="PANTHER" id="PTHR35513">
    <property type="entry name" value="OS02G0158600 PROTEIN"/>
    <property type="match status" value="1"/>
</dbReference>
<gene>
    <name evidence="3" type="ORF">SHERM_01010</name>
</gene>
<accession>A0A9N7MH85</accession>
<proteinExistence type="predicted"/>
<sequence>MGKSPNDEVDRELMERDLMIRELKGNLYGSINRMKEYYDRGRREERFEPGDWVYLKLRPYRQHTISQKALFRLGSRFYGPYKILERVGEVAYRLDLPAEAQIHPVVHVSQLKRSLRGNQGVQLRDADMTEAEAAPPPPHVAVSSADPNDVRNLLTMARQLVHQGKPSQALQAVVMAMKMQGGEQAVSEALNRAREMYINKVQASAAADELASLFAECAIAEAMPLQQPNNNNNNNMENGRLAEPDPQGTSILAETGRKQVVLDAFSDGSSFVCLQCGGLVSNNRKEEHFTFWCCNG</sequence>
<feature type="domain" description="Tf2-1-like SH3-like" evidence="1">
    <location>
        <begin position="50"/>
        <end position="113"/>
    </location>
</feature>
<dbReference type="Proteomes" id="UP001153555">
    <property type="component" value="Unassembled WGS sequence"/>
</dbReference>
<dbReference type="PANTHER" id="PTHR35513:SF1">
    <property type="entry name" value="OS02G0158600 PROTEIN"/>
    <property type="match status" value="1"/>
</dbReference>
<dbReference type="OrthoDB" id="436688at2759"/>
<evidence type="ECO:0000259" key="2">
    <source>
        <dbReference type="Pfam" id="PF25017"/>
    </source>
</evidence>
<organism evidence="3 4">
    <name type="scientific">Striga hermonthica</name>
    <name type="common">Purple witchweed</name>
    <name type="synonym">Buchnera hermonthica</name>
    <dbReference type="NCBI Taxonomy" id="68872"/>
    <lineage>
        <taxon>Eukaryota</taxon>
        <taxon>Viridiplantae</taxon>
        <taxon>Streptophyta</taxon>
        <taxon>Embryophyta</taxon>
        <taxon>Tracheophyta</taxon>
        <taxon>Spermatophyta</taxon>
        <taxon>Magnoliopsida</taxon>
        <taxon>eudicotyledons</taxon>
        <taxon>Gunneridae</taxon>
        <taxon>Pentapetalae</taxon>
        <taxon>asterids</taxon>
        <taxon>lamiids</taxon>
        <taxon>Lamiales</taxon>
        <taxon>Orobanchaceae</taxon>
        <taxon>Buchnereae</taxon>
        <taxon>Striga</taxon>
    </lineage>
</organism>
<keyword evidence="4" id="KW-1185">Reference proteome</keyword>
<comment type="caution">
    <text evidence="3">The sequence shown here is derived from an EMBL/GenBank/DDBJ whole genome shotgun (WGS) entry which is preliminary data.</text>
</comment>
<evidence type="ECO:0000313" key="3">
    <source>
        <dbReference type="EMBL" id="CAA0810083.1"/>
    </source>
</evidence>
<evidence type="ECO:0000259" key="1">
    <source>
        <dbReference type="Pfam" id="PF24626"/>
    </source>
</evidence>
<dbReference type="InterPro" id="IPR056924">
    <property type="entry name" value="SH3_Tf2-1"/>
</dbReference>
<dbReference type="AlphaFoldDB" id="A0A9N7MH85"/>
<name>A0A9N7MH85_STRHE</name>
<reference evidence="3" key="1">
    <citation type="submission" date="2019-12" db="EMBL/GenBank/DDBJ databases">
        <authorList>
            <person name="Scholes J."/>
        </authorList>
    </citation>
    <scope>NUCLEOTIDE SEQUENCE</scope>
</reference>
<dbReference type="Pfam" id="PF25017">
    <property type="entry name" value="zf-C2HC_3"/>
    <property type="match status" value="1"/>
</dbReference>
<evidence type="ECO:0000313" key="4">
    <source>
        <dbReference type="Proteomes" id="UP001153555"/>
    </source>
</evidence>
<dbReference type="Pfam" id="PF24626">
    <property type="entry name" value="SH3_Tf2-1"/>
    <property type="match status" value="1"/>
</dbReference>